<dbReference type="FunFam" id="3.40.910.10:FF:000001">
    <property type="entry name" value="Probable deoxyhypusine synthase"/>
    <property type="match status" value="1"/>
</dbReference>
<name>A0A8H5BHY2_9AGAR</name>
<sequence>MANISVPGSAAAAVLQASDPIPDTFVSVQGPNFEQPLSLTQFLHSYERIGFQANSLGKAIDVVNKMRKWRLSDEPVTADEADEYLDPAVRANTRCNVFLGYTSNLISSGLREVILHLVKHKHVSVLVTTAGGIEEDFIKCLGKTYLADFNLDGATLRKKGMNRIGNLIVPNDNYCKFEDWLTPILDAMLEEQKATGQVWTPSSFIRRLGKEINHEESVYYWAYKNDIPVYCPALTDGSIGDMIYFHSFRSPGLILDIVQDIRDLNERSRKSKKAGMIVLGGGVCKHQIANAMLIRNGADYSIFINTGQEFDGSDSGARPDEAVSWGKIRAGAEAVKVFADATLVFPMLVAATFAQDFQNPDSESSPPSS</sequence>
<dbReference type="OrthoDB" id="294378at2759"/>
<comment type="catalytic activity">
    <reaction evidence="1">
        <text>[eIF5A protein]-L-lysine + spermidine = [eIF5A protein]-deoxyhypusine + propane-1,3-diamine</text>
        <dbReference type="Rhea" id="RHEA:33299"/>
        <dbReference type="Rhea" id="RHEA-COMP:10143"/>
        <dbReference type="Rhea" id="RHEA-COMP:10144"/>
        <dbReference type="ChEBI" id="CHEBI:29969"/>
        <dbReference type="ChEBI" id="CHEBI:57484"/>
        <dbReference type="ChEBI" id="CHEBI:57834"/>
        <dbReference type="ChEBI" id="CHEBI:82657"/>
        <dbReference type="EC" id="2.5.1.46"/>
    </reaction>
</comment>
<dbReference type="InterPro" id="IPR036982">
    <property type="entry name" value="Deoxyhypusine_synthase_sf"/>
</dbReference>
<dbReference type="PANTHER" id="PTHR11703">
    <property type="entry name" value="DEOXYHYPUSINE SYNTHASE"/>
    <property type="match status" value="1"/>
</dbReference>
<evidence type="ECO:0000256" key="9">
    <source>
        <dbReference type="ARBA" id="ARBA00023027"/>
    </source>
</evidence>
<dbReference type="InterPro" id="IPR002773">
    <property type="entry name" value="Deoxyhypusine_synthase"/>
</dbReference>
<dbReference type="NCBIfam" id="TIGR00321">
    <property type="entry name" value="dhys"/>
    <property type="match status" value="1"/>
</dbReference>
<dbReference type="GO" id="GO:0005739">
    <property type="term" value="C:mitochondrion"/>
    <property type="evidence" value="ECO:0007669"/>
    <property type="project" value="UniProtKB-SubCell"/>
</dbReference>
<comment type="function">
    <text evidence="3">Catalyzes the NAD-dependent oxidative cleavage of spermidine and the subsequent transfer of the butylamine moiety of spermidine to the epsilon-amino group of a specific lysine residue of the eIF-5A precursor protein to form the intermediate deoxyhypusine residue.</text>
</comment>
<reference evidence="12 13" key="1">
    <citation type="journal article" date="2020" name="ISME J.">
        <title>Uncovering the hidden diversity of litter-decomposition mechanisms in mushroom-forming fungi.</title>
        <authorList>
            <person name="Floudas D."/>
            <person name="Bentzer J."/>
            <person name="Ahren D."/>
            <person name="Johansson T."/>
            <person name="Persson P."/>
            <person name="Tunlid A."/>
        </authorList>
    </citation>
    <scope>NUCLEOTIDE SEQUENCE [LARGE SCALE GENOMIC DNA]</scope>
    <source>
        <strain evidence="12 13">CBS 101986</strain>
    </source>
</reference>
<comment type="caution">
    <text evidence="12">The sequence shown here is derived from an EMBL/GenBank/DDBJ whole genome shotgun (WGS) entry which is preliminary data.</text>
</comment>
<keyword evidence="9" id="KW-0520">NAD</keyword>
<comment type="similarity">
    <text evidence="6">Belongs to the deoxyhypusine synthase family.</text>
</comment>
<protein>
    <recommendedName>
        <fullName evidence="7">deoxyhypusine synthase</fullName>
        <ecNumber evidence="7">2.5.1.46</ecNumber>
    </recommendedName>
</protein>
<evidence type="ECO:0000256" key="8">
    <source>
        <dbReference type="ARBA" id="ARBA00022679"/>
    </source>
</evidence>
<comment type="pathway">
    <text evidence="5">Protein modification; eIF5A hypusination.</text>
</comment>
<evidence type="ECO:0000256" key="3">
    <source>
        <dbReference type="ARBA" id="ARBA00002823"/>
    </source>
</evidence>
<keyword evidence="10" id="KW-0496">Mitochondrion</keyword>
<dbReference type="EMBL" id="JAACJJ010000028">
    <property type="protein sequence ID" value="KAF5322823.1"/>
    <property type="molecule type" value="Genomic_DNA"/>
</dbReference>
<dbReference type="Pfam" id="PF01916">
    <property type="entry name" value="DS"/>
    <property type="match status" value="1"/>
</dbReference>
<comment type="subcellular location">
    <subcellularLocation>
        <location evidence="4">Mitochondrion</location>
    </subcellularLocation>
</comment>
<dbReference type="EC" id="2.5.1.46" evidence="7"/>
<evidence type="ECO:0000256" key="1">
    <source>
        <dbReference type="ARBA" id="ARBA00000952"/>
    </source>
</evidence>
<dbReference type="GO" id="GO:0034038">
    <property type="term" value="F:deoxyhypusine synthase activity"/>
    <property type="evidence" value="ECO:0007669"/>
    <property type="project" value="UniProtKB-EC"/>
</dbReference>
<accession>A0A8H5BHY2</accession>
<proteinExistence type="inferred from homology"/>
<evidence type="ECO:0000256" key="7">
    <source>
        <dbReference type="ARBA" id="ARBA00012683"/>
    </source>
</evidence>
<evidence type="ECO:0000313" key="13">
    <source>
        <dbReference type="Proteomes" id="UP000567179"/>
    </source>
</evidence>
<evidence type="ECO:0000256" key="6">
    <source>
        <dbReference type="ARBA" id="ARBA00009892"/>
    </source>
</evidence>
<gene>
    <name evidence="12" type="ORF">D9619_000290</name>
</gene>
<comment type="cofactor">
    <cofactor evidence="2">
        <name>NAD(+)</name>
        <dbReference type="ChEBI" id="CHEBI:57540"/>
    </cofactor>
</comment>
<dbReference type="PANTHER" id="PTHR11703:SF0">
    <property type="entry name" value="DEOXYHYPUSINE SYNTHASE"/>
    <property type="match status" value="1"/>
</dbReference>
<evidence type="ECO:0000256" key="11">
    <source>
        <dbReference type="ARBA" id="ARBA00023256"/>
    </source>
</evidence>
<keyword evidence="8" id="KW-0808">Transferase</keyword>
<organism evidence="12 13">
    <name type="scientific">Psilocybe cf. subviscida</name>
    <dbReference type="NCBI Taxonomy" id="2480587"/>
    <lineage>
        <taxon>Eukaryota</taxon>
        <taxon>Fungi</taxon>
        <taxon>Dikarya</taxon>
        <taxon>Basidiomycota</taxon>
        <taxon>Agaricomycotina</taxon>
        <taxon>Agaricomycetes</taxon>
        <taxon>Agaricomycetidae</taxon>
        <taxon>Agaricales</taxon>
        <taxon>Agaricineae</taxon>
        <taxon>Strophariaceae</taxon>
        <taxon>Psilocybe</taxon>
    </lineage>
</organism>
<evidence type="ECO:0000256" key="2">
    <source>
        <dbReference type="ARBA" id="ARBA00001911"/>
    </source>
</evidence>
<keyword evidence="13" id="KW-1185">Reference proteome</keyword>
<dbReference type="Gene3D" id="3.40.910.10">
    <property type="entry name" value="Deoxyhypusine synthase"/>
    <property type="match status" value="1"/>
</dbReference>
<evidence type="ECO:0000256" key="10">
    <source>
        <dbReference type="ARBA" id="ARBA00023128"/>
    </source>
</evidence>
<evidence type="ECO:0000256" key="4">
    <source>
        <dbReference type="ARBA" id="ARBA00004173"/>
    </source>
</evidence>
<dbReference type="AlphaFoldDB" id="A0A8H5BHY2"/>
<dbReference type="SUPFAM" id="SSF52467">
    <property type="entry name" value="DHS-like NAD/FAD-binding domain"/>
    <property type="match status" value="1"/>
</dbReference>
<dbReference type="Proteomes" id="UP000567179">
    <property type="component" value="Unassembled WGS sequence"/>
</dbReference>
<dbReference type="InterPro" id="IPR029035">
    <property type="entry name" value="DHS-like_NAD/FAD-binding_dom"/>
</dbReference>
<evidence type="ECO:0000256" key="5">
    <source>
        <dbReference type="ARBA" id="ARBA00005041"/>
    </source>
</evidence>
<evidence type="ECO:0000313" key="12">
    <source>
        <dbReference type="EMBL" id="KAF5322823.1"/>
    </source>
</evidence>
<keyword evidence="11" id="KW-0386">Hypusine biosynthesis</keyword>